<evidence type="ECO:0000256" key="7">
    <source>
        <dbReference type="ARBA" id="ARBA00022803"/>
    </source>
</evidence>
<evidence type="ECO:0000256" key="5">
    <source>
        <dbReference type="ARBA" id="ARBA00022679"/>
    </source>
</evidence>
<evidence type="ECO:0000313" key="10">
    <source>
        <dbReference type="EMBL" id="ETR71477.1"/>
    </source>
</evidence>
<feature type="domain" description="O-GlcNAc transferase C-terminal" evidence="9">
    <location>
        <begin position="440"/>
        <end position="634"/>
    </location>
</feature>
<evidence type="ECO:0000259" key="9">
    <source>
        <dbReference type="Pfam" id="PF13844"/>
    </source>
</evidence>
<dbReference type="Gene3D" id="3.40.50.11380">
    <property type="match status" value="1"/>
</dbReference>
<evidence type="ECO:0000256" key="4">
    <source>
        <dbReference type="ARBA" id="ARBA00022676"/>
    </source>
</evidence>
<comment type="caution">
    <text evidence="10">The sequence shown here is derived from an EMBL/GenBank/DDBJ whole genome shotgun (WGS) entry which is preliminary data.</text>
</comment>
<dbReference type="Proteomes" id="UP000189670">
    <property type="component" value="Unassembled WGS sequence"/>
</dbReference>
<keyword evidence="5" id="KW-0808">Transferase</keyword>
<evidence type="ECO:0000256" key="8">
    <source>
        <dbReference type="PROSITE-ProRule" id="PRU00339"/>
    </source>
</evidence>
<feature type="repeat" description="TPR" evidence="8">
    <location>
        <begin position="134"/>
        <end position="167"/>
    </location>
</feature>
<dbReference type="PROSITE" id="PS50005">
    <property type="entry name" value="TPR"/>
    <property type="match status" value="3"/>
</dbReference>
<comment type="pathway">
    <text evidence="1">Protein modification; protein glycosylation.</text>
</comment>
<dbReference type="InterPro" id="IPR019734">
    <property type="entry name" value="TPR_rpt"/>
</dbReference>
<reference evidence="11" key="1">
    <citation type="submission" date="2012-11" db="EMBL/GenBank/DDBJ databases">
        <authorList>
            <person name="Lucero-Rivera Y.E."/>
            <person name="Tovar-Ramirez D."/>
        </authorList>
    </citation>
    <scope>NUCLEOTIDE SEQUENCE [LARGE SCALE GENOMIC DNA]</scope>
    <source>
        <strain evidence="11">Araruama</strain>
    </source>
</reference>
<evidence type="ECO:0000256" key="2">
    <source>
        <dbReference type="ARBA" id="ARBA00005386"/>
    </source>
</evidence>
<dbReference type="SMART" id="SM00028">
    <property type="entry name" value="TPR"/>
    <property type="match status" value="5"/>
</dbReference>
<evidence type="ECO:0000256" key="6">
    <source>
        <dbReference type="ARBA" id="ARBA00022737"/>
    </source>
</evidence>
<dbReference type="InterPro" id="IPR051939">
    <property type="entry name" value="Glycosyltr_41/O-GlcNAc_trsf"/>
</dbReference>
<keyword evidence="4" id="KW-0328">Glycosyltransferase</keyword>
<dbReference type="AlphaFoldDB" id="A0A1V1P9B6"/>
<comment type="similarity">
    <text evidence="2">Belongs to the glycosyltransferase 41 family. O-GlcNAc transferase subfamily.</text>
</comment>
<dbReference type="GO" id="GO:0097363">
    <property type="term" value="F:protein O-acetylglucosaminyltransferase activity"/>
    <property type="evidence" value="ECO:0007669"/>
    <property type="project" value="UniProtKB-EC"/>
</dbReference>
<dbReference type="Pfam" id="PF13424">
    <property type="entry name" value="TPR_12"/>
    <property type="match status" value="1"/>
</dbReference>
<dbReference type="Gene3D" id="1.25.40.10">
    <property type="entry name" value="Tetratricopeptide repeat domain"/>
    <property type="match status" value="2"/>
</dbReference>
<keyword evidence="7 8" id="KW-0802">TPR repeat</keyword>
<dbReference type="PANTHER" id="PTHR44835">
    <property type="entry name" value="UDP-N-ACETYLGLUCOSAMINE--PEPTIDE N-ACETYLGLUCOSAMINYLTRANSFERASE SPINDLY-RELATED"/>
    <property type="match status" value="1"/>
</dbReference>
<keyword evidence="6" id="KW-0677">Repeat</keyword>
<accession>A0A1V1P9B6</accession>
<feature type="repeat" description="TPR" evidence="8">
    <location>
        <begin position="100"/>
        <end position="133"/>
    </location>
</feature>
<dbReference type="Gene3D" id="3.40.50.2000">
    <property type="entry name" value="Glycogen Phosphorylase B"/>
    <property type="match status" value="1"/>
</dbReference>
<name>A0A1V1P9B6_9BACT</name>
<proteinExistence type="inferred from homology"/>
<sequence length="650" mass="74407">MHLGCRIILGHPFSVENQNGEVILTVSTNQRMLKEMQQAIACYNKGAYASAQKQCEAILKNNSKHPDALHLLGMIVGHTGRLDTAIQLIQQAIAIFDSDSVYHSNLAVFLARSGNFDASIAHYREALRLKPDDPGILNNLGMALYYQKDLAQSVHYFCRALAIKPDYHEANIHLSMAYESLHKMDDAINCCQQVIRKSKDKDQLALAFNQLGNVYLKKSQLKSALTAYKNALNNKTDKNQIWSNYLLTLNYDPNQTTRQIFESHCDFGNHISQTTKARSFYANFPDPKRPIRVAYMSPDFRTHPVSFFIEPLLKHHQQMDIYCYADVQKPDNTTYRLSNYNNTWIHISGYSHEAVIDQIRSDGIDILVDLAGHTAKSRSSVFAEKPAPIQISYLGYVNTTGLQTMDYRLTDAYADMSEMASFYTEKLLYMDPCFCCYQPPDIHVTISDLPALKNQYLTFGAFHNLTKVSATTLSLWTRMLTALPNSRLIIQSITLSDPENISYYKQWFQSKGISLERIEYVGYQPFEHYLKKHHHIDILLDTQPWSGHTVACHGLWMGVPVITMTGVRYAGRMVGSLLNTLGLSKWIAQSQSDYIEKGRYWAQSLDQLAGLRNSLHDKMRMSCLCDGELFTQKLERIYREIWTQWCQRRS</sequence>
<organism evidence="10 11">
    <name type="scientific">Candidatus Magnetoglobus multicellularis str. Araruama</name>
    <dbReference type="NCBI Taxonomy" id="890399"/>
    <lineage>
        <taxon>Bacteria</taxon>
        <taxon>Pseudomonadati</taxon>
        <taxon>Thermodesulfobacteriota</taxon>
        <taxon>Desulfobacteria</taxon>
        <taxon>Desulfobacterales</taxon>
        <taxon>Desulfobacteraceae</taxon>
        <taxon>Candidatus Magnetoglobus</taxon>
    </lineage>
</organism>
<dbReference type="PANTHER" id="PTHR44835:SF1">
    <property type="entry name" value="PROTEIN O-GLCNAC TRANSFERASE"/>
    <property type="match status" value="1"/>
</dbReference>
<dbReference type="InterPro" id="IPR011990">
    <property type="entry name" value="TPR-like_helical_dom_sf"/>
</dbReference>
<dbReference type="InterPro" id="IPR029489">
    <property type="entry name" value="OGT/SEC/SPY_C"/>
</dbReference>
<dbReference type="Pfam" id="PF13844">
    <property type="entry name" value="Glyco_transf_41"/>
    <property type="match status" value="2"/>
</dbReference>
<dbReference type="Pfam" id="PF13432">
    <property type="entry name" value="TPR_16"/>
    <property type="match status" value="1"/>
</dbReference>
<evidence type="ECO:0000313" key="11">
    <source>
        <dbReference type="Proteomes" id="UP000189670"/>
    </source>
</evidence>
<feature type="domain" description="O-GlcNAc transferase C-terminal" evidence="9">
    <location>
        <begin position="280"/>
        <end position="434"/>
    </location>
</feature>
<dbReference type="SUPFAM" id="SSF48452">
    <property type="entry name" value="TPR-like"/>
    <property type="match status" value="1"/>
</dbReference>
<evidence type="ECO:0000256" key="3">
    <source>
        <dbReference type="ARBA" id="ARBA00011970"/>
    </source>
</evidence>
<dbReference type="EC" id="2.4.1.255" evidence="3"/>
<evidence type="ECO:0000256" key="1">
    <source>
        <dbReference type="ARBA" id="ARBA00004922"/>
    </source>
</evidence>
<feature type="repeat" description="TPR" evidence="8">
    <location>
        <begin position="205"/>
        <end position="238"/>
    </location>
</feature>
<dbReference type="EMBL" id="ATBP01000264">
    <property type="protein sequence ID" value="ETR71477.1"/>
    <property type="molecule type" value="Genomic_DNA"/>
</dbReference>
<gene>
    <name evidence="10" type="ORF">OMM_02465</name>
</gene>
<protein>
    <recommendedName>
        <fullName evidence="3">protein O-GlcNAc transferase</fullName>
        <ecNumber evidence="3">2.4.1.255</ecNumber>
    </recommendedName>
</protein>